<comment type="caution">
    <text evidence="1">The sequence shown here is derived from an EMBL/GenBank/DDBJ whole genome shotgun (WGS) entry which is preliminary data.</text>
</comment>
<name>A0A8T2JEV2_9PIPI</name>
<sequence length="81" mass="9452">MLWECSQVQLILCTIQVVYDQLYFYAICFLRQRTEKRKVLRGLGSGSHIKVRLANTFNWLSLTKCHLHFNAGCQTFSPLDV</sequence>
<organism evidence="1 2">
    <name type="scientific">Hymenochirus boettgeri</name>
    <name type="common">Congo dwarf clawed frog</name>
    <dbReference type="NCBI Taxonomy" id="247094"/>
    <lineage>
        <taxon>Eukaryota</taxon>
        <taxon>Metazoa</taxon>
        <taxon>Chordata</taxon>
        <taxon>Craniata</taxon>
        <taxon>Vertebrata</taxon>
        <taxon>Euteleostomi</taxon>
        <taxon>Amphibia</taxon>
        <taxon>Batrachia</taxon>
        <taxon>Anura</taxon>
        <taxon>Pipoidea</taxon>
        <taxon>Pipidae</taxon>
        <taxon>Pipinae</taxon>
        <taxon>Hymenochirus</taxon>
    </lineage>
</organism>
<dbReference type="EMBL" id="JAACNH010000005">
    <property type="protein sequence ID" value="KAG8442098.1"/>
    <property type="molecule type" value="Genomic_DNA"/>
</dbReference>
<dbReference type="AlphaFoldDB" id="A0A8T2JEV2"/>
<keyword evidence="2" id="KW-1185">Reference proteome</keyword>
<dbReference type="Proteomes" id="UP000812440">
    <property type="component" value="Chromosome 6"/>
</dbReference>
<accession>A0A8T2JEV2</accession>
<reference evidence="1" key="1">
    <citation type="thesis" date="2020" institute="ProQuest LLC" country="789 East Eisenhower Parkway, Ann Arbor, MI, USA">
        <title>Comparative Genomics and Chromosome Evolution.</title>
        <authorList>
            <person name="Mudd A.B."/>
        </authorList>
    </citation>
    <scope>NUCLEOTIDE SEQUENCE</scope>
    <source>
        <strain evidence="1">Female2</strain>
        <tissue evidence="1">Blood</tissue>
    </source>
</reference>
<gene>
    <name evidence="1" type="ORF">GDO86_011045</name>
</gene>
<protein>
    <submittedName>
        <fullName evidence="1">Uncharacterized protein</fullName>
    </submittedName>
</protein>
<evidence type="ECO:0000313" key="1">
    <source>
        <dbReference type="EMBL" id="KAG8442098.1"/>
    </source>
</evidence>
<evidence type="ECO:0000313" key="2">
    <source>
        <dbReference type="Proteomes" id="UP000812440"/>
    </source>
</evidence>
<proteinExistence type="predicted"/>